<dbReference type="STRING" id="146817.SAMN04488502_10189"/>
<dbReference type="SUPFAM" id="SSF53901">
    <property type="entry name" value="Thiolase-like"/>
    <property type="match status" value="1"/>
</dbReference>
<dbReference type="Pfam" id="PF00109">
    <property type="entry name" value="ketoacyl-synt"/>
    <property type="match status" value="1"/>
</dbReference>
<dbReference type="Gene3D" id="1.10.1240.100">
    <property type="match status" value="1"/>
</dbReference>
<dbReference type="InterPro" id="IPR020841">
    <property type="entry name" value="PKS_Beta-ketoAc_synthase_dom"/>
</dbReference>
<dbReference type="InterPro" id="IPR016039">
    <property type="entry name" value="Thiolase-like"/>
</dbReference>
<evidence type="ECO:0000256" key="2">
    <source>
        <dbReference type="ARBA" id="ARBA00022553"/>
    </source>
</evidence>
<feature type="domain" description="Ketosynthase family 3 (KS3)" evidence="4">
    <location>
        <begin position="37"/>
        <end position="460"/>
    </location>
</feature>
<dbReference type="RefSeq" id="WP_092067197.1">
    <property type="nucleotide sequence ID" value="NZ_FNHB01000001.1"/>
</dbReference>
<keyword evidence="2" id="KW-0597">Phosphoprotein</keyword>
<keyword evidence="1" id="KW-0596">Phosphopantetheine</keyword>
<evidence type="ECO:0000313" key="6">
    <source>
        <dbReference type="Proteomes" id="UP000214880"/>
    </source>
</evidence>
<dbReference type="CDD" id="cd00833">
    <property type="entry name" value="PKS"/>
    <property type="match status" value="1"/>
</dbReference>
<dbReference type="GO" id="GO:0006633">
    <property type="term" value="P:fatty acid biosynthetic process"/>
    <property type="evidence" value="ECO:0007669"/>
    <property type="project" value="TreeGrafter"/>
</dbReference>
<dbReference type="Proteomes" id="UP000214880">
    <property type="component" value="Unassembled WGS sequence"/>
</dbReference>
<sequence>MLDVKLKELVALLTKEQQQSLYEAFTQQKAKQLEPQQYDIAIIGLGGRYPQSDSHYEFWIKLQQGTNFVQEVPISRWNHSEYYDSQIGKTFIPHKTRCKFGAFLKTHDKFDAAFFDLYPDDVFFMDPQERIALETTWSCIEDAGYTPAKLGKDVGIFSGMTYSEYQKLIPISSHCYVLNSRIAYFFDFQGPAVTSDAGSCSSLIAIHLACQSLMRKECQTALVIGVNVILHPDHYTSASHMLSPTIKPCSSPFGSDDGWIPAEGVVSILLKPLKQALQDKDNIYAVIKSSHICQEGKTSWFMSSSPKQQAKLIQDNFEKSGIHPETISYVEPAANGSLLGDAIELEGLTAAFSRFTNKKEFCPIGSIKSYVGHGEGVSTLLQLTKVLLQFKSKTLIPLINFEKTNFNIKIENSPFYFQATTQKWEPPIIEINKKQFTLPRRATISSFGAGGNIGHLILEEHIATDILKQTLDYYFIPLSSKTADQLEETAKKYIEFFEQYQNWDSEWKSNYTLLNIMYTLCIGRIPFQERVVFIVNNLETLVKQLHQFKRKDSNLNIITKHKDSTVNARNGNNQSQIPGYIKNQSWNDLAKLWVQGENIDWEVFFNLYNVRHISLPTYCFQRQSFPIPKPTRP</sequence>
<dbReference type="Pfam" id="PF22621">
    <property type="entry name" value="CurL-like_PKS_C"/>
    <property type="match status" value="1"/>
</dbReference>
<dbReference type="OrthoDB" id="1671496at2"/>
<protein>
    <submittedName>
        <fullName evidence="5">Beta-ketoacyl synthase, C-terminal domain</fullName>
    </submittedName>
</protein>
<dbReference type="InterPro" id="IPR014030">
    <property type="entry name" value="Ketoacyl_synth_N"/>
</dbReference>
<dbReference type="PANTHER" id="PTHR43775:SF37">
    <property type="entry name" value="SI:DKEY-61P9.11"/>
    <property type="match status" value="1"/>
</dbReference>
<dbReference type="GO" id="GO:0004312">
    <property type="term" value="F:fatty acid synthase activity"/>
    <property type="evidence" value="ECO:0007669"/>
    <property type="project" value="TreeGrafter"/>
</dbReference>
<dbReference type="InterPro" id="IPR014031">
    <property type="entry name" value="Ketoacyl_synth_C"/>
</dbReference>
<evidence type="ECO:0000313" key="5">
    <source>
        <dbReference type="EMBL" id="SDL51138.1"/>
    </source>
</evidence>
<accession>A0A1G9KMZ4</accession>
<dbReference type="GO" id="GO:0071770">
    <property type="term" value="P:DIM/DIP cell wall layer assembly"/>
    <property type="evidence" value="ECO:0007669"/>
    <property type="project" value="TreeGrafter"/>
</dbReference>
<dbReference type="AlphaFoldDB" id="A0A1G9KMZ4"/>
<keyword evidence="6" id="KW-1185">Reference proteome</keyword>
<dbReference type="PROSITE" id="PS52004">
    <property type="entry name" value="KS3_2"/>
    <property type="match status" value="1"/>
</dbReference>
<gene>
    <name evidence="5" type="ORF">SAMN04488502_10189</name>
</gene>
<organism evidence="5 6">
    <name type="scientific">Dendrosporobacter quercicolus</name>
    <dbReference type="NCBI Taxonomy" id="146817"/>
    <lineage>
        <taxon>Bacteria</taxon>
        <taxon>Bacillati</taxon>
        <taxon>Bacillota</taxon>
        <taxon>Negativicutes</taxon>
        <taxon>Selenomonadales</taxon>
        <taxon>Sporomusaceae</taxon>
        <taxon>Dendrosporobacter</taxon>
    </lineage>
</organism>
<dbReference type="Pfam" id="PF02801">
    <property type="entry name" value="Ketoacyl-synt_C"/>
    <property type="match status" value="1"/>
</dbReference>
<dbReference type="GO" id="GO:0005737">
    <property type="term" value="C:cytoplasm"/>
    <property type="evidence" value="ECO:0007669"/>
    <property type="project" value="TreeGrafter"/>
</dbReference>
<evidence type="ECO:0000256" key="3">
    <source>
        <dbReference type="RuleBase" id="RU003694"/>
    </source>
</evidence>
<dbReference type="PANTHER" id="PTHR43775">
    <property type="entry name" value="FATTY ACID SYNTHASE"/>
    <property type="match status" value="1"/>
</dbReference>
<reference evidence="5 6" key="1">
    <citation type="submission" date="2016-10" db="EMBL/GenBank/DDBJ databases">
        <authorList>
            <person name="de Groot N.N."/>
        </authorList>
    </citation>
    <scope>NUCLEOTIDE SEQUENCE [LARGE SCALE GENOMIC DNA]</scope>
    <source>
        <strain evidence="5 6">DSM 1736</strain>
    </source>
</reference>
<name>A0A1G9KMZ4_9FIRM</name>
<proteinExistence type="inferred from homology"/>
<evidence type="ECO:0000256" key="1">
    <source>
        <dbReference type="ARBA" id="ARBA00022450"/>
    </source>
</evidence>
<comment type="similarity">
    <text evidence="3">Belongs to the thiolase-like superfamily. Beta-ketoacyl-ACP synthases family.</text>
</comment>
<dbReference type="SMART" id="SM00825">
    <property type="entry name" value="PKS_KS"/>
    <property type="match status" value="1"/>
</dbReference>
<dbReference type="Gene3D" id="3.40.47.10">
    <property type="match status" value="1"/>
</dbReference>
<dbReference type="EMBL" id="FNHB01000001">
    <property type="protein sequence ID" value="SDL51138.1"/>
    <property type="molecule type" value="Genomic_DNA"/>
</dbReference>
<keyword evidence="3" id="KW-0808">Transferase</keyword>
<dbReference type="InterPro" id="IPR050091">
    <property type="entry name" value="PKS_NRPS_Biosynth_Enz"/>
</dbReference>
<dbReference type="GO" id="GO:0005886">
    <property type="term" value="C:plasma membrane"/>
    <property type="evidence" value="ECO:0007669"/>
    <property type="project" value="TreeGrafter"/>
</dbReference>
<evidence type="ECO:0000259" key="4">
    <source>
        <dbReference type="PROSITE" id="PS52004"/>
    </source>
</evidence>